<sequence length="220" mass="24359">MTPIQKSAITSLTIGAGAYIIGKRFTHLFNGASYNGLFLATGMVMVAEAIQEKLASSKDECFCLSVAKKLSVVWFGAALAFGMSKALKGKVKLTGEAILKFAIIQGVVMLIVHGFKNMTCREVKWAIKCAKKEVTANDLRKCARRSFLIYMGLVYGDSSYLKEDLMIAFHERLKNEIGKDALKKKLKKNSSFFSTFPENVQTQVARLVDSTPDKLKPKEK</sequence>
<keyword evidence="3" id="KW-1185">Reference proteome</keyword>
<organism evidence="2 3">
    <name type="scientific">Candidatus Neptunichlamydia vexilliferae</name>
    <dbReference type="NCBI Taxonomy" id="1651774"/>
    <lineage>
        <taxon>Bacteria</taxon>
        <taxon>Pseudomonadati</taxon>
        <taxon>Chlamydiota</taxon>
        <taxon>Chlamydiia</taxon>
        <taxon>Parachlamydiales</taxon>
        <taxon>Simkaniaceae</taxon>
        <taxon>Candidatus Neptunichlamydia</taxon>
    </lineage>
</organism>
<proteinExistence type="predicted"/>
<comment type="caution">
    <text evidence="2">The sequence shown here is derived from an EMBL/GenBank/DDBJ whole genome shotgun (WGS) entry which is preliminary data.</text>
</comment>
<dbReference type="Proteomes" id="UP001194714">
    <property type="component" value="Unassembled WGS sequence"/>
</dbReference>
<accession>A0ABS0B171</accession>
<dbReference type="EMBL" id="JAAEJV010000053">
    <property type="protein sequence ID" value="MBF5059940.1"/>
    <property type="molecule type" value="Genomic_DNA"/>
</dbReference>
<gene>
    <name evidence="2" type="ORF">NEPTK9_001464</name>
</gene>
<keyword evidence="1" id="KW-1133">Transmembrane helix</keyword>
<protein>
    <submittedName>
        <fullName evidence="2">Uncharacterized protein</fullName>
    </submittedName>
</protein>
<keyword evidence="1" id="KW-0472">Membrane</keyword>
<evidence type="ECO:0000313" key="3">
    <source>
        <dbReference type="Proteomes" id="UP001194714"/>
    </source>
</evidence>
<feature type="transmembrane region" description="Helical" evidence="1">
    <location>
        <begin position="97"/>
        <end position="115"/>
    </location>
</feature>
<dbReference type="RefSeq" id="WP_194848263.1">
    <property type="nucleotide sequence ID" value="NZ_JAAEJV010000053.1"/>
</dbReference>
<evidence type="ECO:0000313" key="2">
    <source>
        <dbReference type="EMBL" id="MBF5059940.1"/>
    </source>
</evidence>
<keyword evidence="1" id="KW-0812">Transmembrane</keyword>
<evidence type="ECO:0000256" key="1">
    <source>
        <dbReference type="SAM" id="Phobius"/>
    </source>
</evidence>
<reference evidence="2 3" key="1">
    <citation type="submission" date="2020-01" db="EMBL/GenBank/DDBJ databases">
        <title>Draft genome sequence of Cand. Neptunochlamydia vexilliferae K9.</title>
        <authorList>
            <person name="Schulz F."/>
            <person name="Koestlbacher S."/>
            <person name="Wascher F."/>
            <person name="Pizzetti I."/>
            <person name="Horn M."/>
        </authorList>
    </citation>
    <scope>NUCLEOTIDE SEQUENCE [LARGE SCALE GENOMIC DNA]</scope>
    <source>
        <strain evidence="2 3">K9</strain>
    </source>
</reference>
<feature type="transmembrane region" description="Helical" evidence="1">
    <location>
        <begin position="32"/>
        <end position="50"/>
    </location>
</feature>
<name>A0ABS0B171_9BACT</name>